<sequence>MFSKYSQQKIPSMTPPDRIVSSPTEVLLDPQSGSESEYSDEGDAKYHVTSAQKELQRDLPYDGDLLSDVGYVD</sequence>
<feature type="compositionally biased region" description="Polar residues" evidence="1">
    <location>
        <begin position="1"/>
        <end position="11"/>
    </location>
</feature>
<reference evidence="2 3" key="1">
    <citation type="journal article" date="2019" name="Commun. Biol.">
        <title>The bagworm genome reveals a unique fibroin gene that provides high tensile strength.</title>
        <authorList>
            <person name="Kono N."/>
            <person name="Nakamura H."/>
            <person name="Ohtoshi R."/>
            <person name="Tomita M."/>
            <person name="Numata K."/>
            <person name="Arakawa K."/>
        </authorList>
    </citation>
    <scope>NUCLEOTIDE SEQUENCE [LARGE SCALE GENOMIC DNA]</scope>
</reference>
<proteinExistence type="predicted"/>
<feature type="region of interest" description="Disordered" evidence="1">
    <location>
        <begin position="1"/>
        <end position="51"/>
    </location>
</feature>
<accession>A0A4C1YUF4</accession>
<dbReference type="AlphaFoldDB" id="A0A4C1YUF4"/>
<evidence type="ECO:0000313" key="3">
    <source>
        <dbReference type="Proteomes" id="UP000299102"/>
    </source>
</evidence>
<name>A0A4C1YUF4_EUMVA</name>
<dbReference type="Proteomes" id="UP000299102">
    <property type="component" value="Unassembled WGS sequence"/>
</dbReference>
<gene>
    <name evidence="2" type="ORF">EVAR_65309_1</name>
</gene>
<comment type="caution">
    <text evidence="2">The sequence shown here is derived from an EMBL/GenBank/DDBJ whole genome shotgun (WGS) entry which is preliminary data.</text>
</comment>
<evidence type="ECO:0000313" key="2">
    <source>
        <dbReference type="EMBL" id="GBP78800.1"/>
    </source>
</evidence>
<protein>
    <submittedName>
        <fullName evidence="2">Uncharacterized protein</fullName>
    </submittedName>
</protein>
<dbReference type="EMBL" id="BGZK01001387">
    <property type="protein sequence ID" value="GBP78800.1"/>
    <property type="molecule type" value="Genomic_DNA"/>
</dbReference>
<keyword evidence="3" id="KW-1185">Reference proteome</keyword>
<evidence type="ECO:0000256" key="1">
    <source>
        <dbReference type="SAM" id="MobiDB-lite"/>
    </source>
</evidence>
<organism evidence="2 3">
    <name type="scientific">Eumeta variegata</name>
    <name type="common">Bagworm moth</name>
    <name type="synonym">Eumeta japonica</name>
    <dbReference type="NCBI Taxonomy" id="151549"/>
    <lineage>
        <taxon>Eukaryota</taxon>
        <taxon>Metazoa</taxon>
        <taxon>Ecdysozoa</taxon>
        <taxon>Arthropoda</taxon>
        <taxon>Hexapoda</taxon>
        <taxon>Insecta</taxon>
        <taxon>Pterygota</taxon>
        <taxon>Neoptera</taxon>
        <taxon>Endopterygota</taxon>
        <taxon>Lepidoptera</taxon>
        <taxon>Glossata</taxon>
        <taxon>Ditrysia</taxon>
        <taxon>Tineoidea</taxon>
        <taxon>Psychidae</taxon>
        <taxon>Oiketicinae</taxon>
        <taxon>Eumeta</taxon>
    </lineage>
</organism>